<dbReference type="PROSITE" id="PS50043">
    <property type="entry name" value="HTH_LUXR_2"/>
    <property type="match status" value="1"/>
</dbReference>
<keyword evidence="4" id="KW-0804">Transcription</keyword>
<evidence type="ECO:0000259" key="6">
    <source>
        <dbReference type="PROSITE" id="PS50043"/>
    </source>
</evidence>
<feature type="domain" description="Response regulatory" evidence="7">
    <location>
        <begin position="5"/>
        <end position="121"/>
    </location>
</feature>
<organism evidence="8 9">
    <name type="scientific">Rhodanobacter ginsengisoli</name>
    <dbReference type="NCBI Taxonomy" id="418646"/>
    <lineage>
        <taxon>Bacteria</taxon>
        <taxon>Pseudomonadati</taxon>
        <taxon>Pseudomonadota</taxon>
        <taxon>Gammaproteobacteria</taxon>
        <taxon>Lysobacterales</taxon>
        <taxon>Rhodanobacteraceae</taxon>
        <taxon>Rhodanobacter</taxon>
    </lineage>
</organism>
<dbReference type="PANTHER" id="PTHR43214:SF41">
    <property type="entry name" value="NITRATE_NITRITE RESPONSE REGULATOR PROTEIN NARP"/>
    <property type="match status" value="1"/>
</dbReference>
<dbReference type="CDD" id="cd06170">
    <property type="entry name" value="LuxR_C_like"/>
    <property type="match status" value="1"/>
</dbReference>
<evidence type="ECO:0000256" key="2">
    <source>
        <dbReference type="ARBA" id="ARBA00023015"/>
    </source>
</evidence>
<evidence type="ECO:0000259" key="7">
    <source>
        <dbReference type="PROSITE" id="PS50110"/>
    </source>
</evidence>
<keyword evidence="2" id="KW-0805">Transcription regulation</keyword>
<protein>
    <submittedName>
        <fullName evidence="8">Response regulator</fullName>
    </submittedName>
</protein>
<keyword evidence="3" id="KW-0238">DNA-binding</keyword>
<dbReference type="SMART" id="SM00421">
    <property type="entry name" value="HTH_LUXR"/>
    <property type="match status" value="1"/>
</dbReference>
<accession>A0ABW0QNI4</accession>
<dbReference type="InterPro" id="IPR039420">
    <property type="entry name" value="WalR-like"/>
</dbReference>
<dbReference type="InterPro" id="IPR058245">
    <property type="entry name" value="NreC/VraR/RcsB-like_REC"/>
</dbReference>
<evidence type="ECO:0000256" key="4">
    <source>
        <dbReference type="ARBA" id="ARBA00023163"/>
    </source>
</evidence>
<evidence type="ECO:0000313" key="8">
    <source>
        <dbReference type="EMBL" id="MFC5526136.1"/>
    </source>
</evidence>
<dbReference type="Proteomes" id="UP001596114">
    <property type="component" value="Unassembled WGS sequence"/>
</dbReference>
<dbReference type="InterPro" id="IPR001789">
    <property type="entry name" value="Sig_transdc_resp-reg_receiver"/>
</dbReference>
<dbReference type="PANTHER" id="PTHR43214">
    <property type="entry name" value="TWO-COMPONENT RESPONSE REGULATOR"/>
    <property type="match status" value="1"/>
</dbReference>
<dbReference type="SMART" id="SM00448">
    <property type="entry name" value="REC"/>
    <property type="match status" value="1"/>
</dbReference>
<dbReference type="EMBL" id="JBHSNF010000002">
    <property type="protein sequence ID" value="MFC5526136.1"/>
    <property type="molecule type" value="Genomic_DNA"/>
</dbReference>
<dbReference type="InterPro" id="IPR016032">
    <property type="entry name" value="Sig_transdc_resp-reg_C-effctor"/>
</dbReference>
<sequence>MTKVQVLVADDHGVIRNGLKKILDDTPDLEFAGEACDGWILLEKVRDRHWDMLILDLSMPGRNGLELIKLVKEAQPQMPILIFSMHQEEQYAVRALRAGASGYLTKEFDGDLLLSAIRKVASGGVYVSSKVAELLASDISRPQNAPPHTLLSNREFEVFSRLARGISLTAIAQEFSLSIKTVSTHKSHLFDKMGMTNQADLVRYALNHELLDEEPDNLRMQHSSTI</sequence>
<keyword evidence="1 5" id="KW-0597">Phosphoprotein</keyword>
<dbReference type="Gene3D" id="3.40.50.2300">
    <property type="match status" value="1"/>
</dbReference>
<keyword evidence="9" id="KW-1185">Reference proteome</keyword>
<feature type="domain" description="HTH luxR-type" evidence="6">
    <location>
        <begin position="144"/>
        <end position="209"/>
    </location>
</feature>
<dbReference type="InterPro" id="IPR000792">
    <property type="entry name" value="Tscrpt_reg_LuxR_C"/>
</dbReference>
<dbReference type="PROSITE" id="PS50110">
    <property type="entry name" value="RESPONSE_REGULATORY"/>
    <property type="match status" value="1"/>
</dbReference>
<dbReference type="InterPro" id="IPR011006">
    <property type="entry name" value="CheY-like_superfamily"/>
</dbReference>
<evidence type="ECO:0000256" key="5">
    <source>
        <dbReference type="PROSITE-ProRule" id="PRU00169"/>
    </source>
</evidence>
<gene>
    <name evidence="8" type="ORF">ACFPPA_10310</name>
</gene>
<comment type="caution">
    <text evidence="8">The sequence shown here is derived from an EMBL/GenBank/DDBJ whole genome shotgun (WGS) entry which is preliminary data.</text>
</comment>
<dbReference type="RefSeq" id="WP_377319681.1">
    <property type="nucleotide sequence ID" value="NZ_JBHSNF010000002.1"/>
</dbReference>
<feature type="modified residue" description="4-aspartylphosphate" evidence="5">
    <location>
        <position position="56"/>
    </location>
</feature>
<evidence type="ECO:0000256" key="1">
    <source>
        <dbReference type="ARBA" id="ARBA00022553"/>
    </source>
</evidence>
<dbReference type="SUPFAM" id="SSF46894">
    <property type="entry name" value="C-terminal effector domain of the bipartite response regulators"/>
    <property type="match status" value="1"/>
</dbReference>
<dbReference type="SUPFAM" id="SSF52172">
    <property type="entry name" value="CheY-like"/>
    <property type="match status" value="1"/>
</dbReference>
<name>A0ABW0QNI4_9GAMM</name>
<dbReference type="Pfam" id="PF00072">
    <property type="entry name" value="Response_reg"/>
    <property type="match status" value="1"/>
</dbReference>
<proteinExistence type="predicted"/>
<evidence type="ECO:0000313" key="9">
    <source>
        <dbReference type="Proteomes" id="UP001596114"/>
    </source>
</evidence>
<dbReference type="CDD" id="cd17535">
    <property type="entry name" value="REC_NarL-like"/>
    <property type="match status" value="1"/>
</dbReference>
<reference evidence="9" key="1">
    <citation type="journal article" date="2019" name="Int. J. Syst. Evol. Microbiol.">
        <title>The Global Catalogue of Microorganisms (GCM) 10K type strain sequencing project: providing services to taxonomists for standard genome sequencing and annotation.</title>
        <authorList>
            <consortium name="The Broad Institute Genomics Platform"/>
            <consortium name="The Broad Institute Genome Sequencing Center for Infectious Disease"/>
            <person name="Wu L."/>
            <person name="Ma J."/>
        </authorList>
    </citation>
    <scope>NUCLEOTIDE SEQUENCE [LARGE SCALE GENOMIC DNA]</scope>
    <source>
        <strain evidence="9">CGMCC 1.16619</strain>
    </source>
</reference>
<dbReference type="Pfam" id="PF00196">
    <property type="entry name" value="GerE"/>
    <property type="match status" value="1"/>
</dbReference>
<evidence type="ECO:0000256" key="3">
    <source>
        <dbReference type="ARBA" id="ARBA00023125"/>
    </source>
</evidence>
<dbReference type="PRINTS" id="PR00038">
    <property type="entry name" value="HTHLUXR"/>
</dbReference>